<proteinExistence type="predicted"/>
<gene>
    <name evidence="2" type="ORF">PVAG01_08994</name>
</gene>
<organism evidence="2 3">
    <name type="scientific">Phlyctema vagabunda</name>
    <dbReference type="NCBI Taxonomy" id="108571"/>
    <lineage>
        <taxon>Eukaryota</taxon>
        <taxon>Fungi</taxon>
        <taxon>Dikarya</taxon>
        <taxon>Ascomycota</taxon>
        <taxon>Pezizomycotina</taxon>
        <taxon>Leotiomycetes</taxon>
        <taxon>Helotiales</taxon>
        <taxon>Dermateaceae</taxon>
        <taxon>Phlyctema</taxon>
    </lineage>
</organism>
<name>A0ABR4P639_9HELO</name>
<dbReference type="PANTHER" id="PTHR33112:SF16">
    <property type="entry name" value="HETEROKARYON INCOMPATIBILITY DOMAIN-CONTAINING PROTEIN"/>
    <property type="match status" value="1"/>
</dbReference>
<keyword evidence="3" id="KW-1185">Reference proteome</keyword>
<reference evidence="2 3" key="1">
    <citation type="submission" date="2024-06" db="EMBL/GenBank/DDBJ databases">
        <title>Complete genome of Phlyctema vagabunda strain 19-DSS-EL-015.</title>
        <authorList>
            <person name="Fiorenzani C."/>
        </authorList>
    </citation>
    <scope>NUCLEOTIDE SEQUENCE [LARGE SCALE GENOMIC DNA]</scope>
    <source>
        <strain evidence="2 3">19-DSS-EL-015</strain>
    </source>
</reference>
<dbReference type="Pfam" id="PF06985">
    <property type="entry name" value="HET"/>
    <property type="match status" value="1"/>
</dbReference>
<dbReference type="PANTHER" id="PTHR33112">
    <property type="entry name" value="DOMAIN PROTEIN, PUTATIVE-RELATED"/>
    <property type="match status" value="1"/>
</dbReference>
<accession>A0ABR4P639</accession>
<evidence type="ECO:0000313" key="3">
    <source>
        <dbReference type="Proteomes" id="UP001629113"/>
    </source>
</evidence>
<comment type="caution">
    <text evidence="2">The sequence shown here is derived from an EMBL/GenBank/DDBJ whole genome shotgun (WGS) entry which is preliminary data.</text>
</comment>
<feature type="domain" description="Heterokaryon incompatibility" evidence="1">
    <location>
        <begin position="250"/>
        <end position="394"/>
    </location>
</feature>
<evidence type="ECO:0000313" key="2">
    <source>
        <dbReference type="EMBL" id="KAL3418773.1"/>
    </source>
</evidence>
<dbReference type="Proteomes" id="UP001629113">
    <property type="component" value="Unassembled WGS sequence"/>
</dbReference>
<sequence length="725" mass="83538">MTTPTSVQPDADTTAKTLCSACAYIREVLSCRETDPRVRYDDRSGWPHITLDLQTLRPNINDANFIREAFTKQQSIPWHMIDHHYFETKDKRCVIDRSLDRIAELWTLGLDNFLAGKFIENDRLGFFKDVYLMYSLTTGWSCELWPSDDIDKDSRSWQRTRGLLDMDYGALQTRKVMWFPARPIWPNPLHPRVVARIREWFWLCDESGWRHPCRTAKISMVLPSRLLEIESTRTRLVDTTTLDVPLRERYFALSHCWGSSQPFRTLRSNLEAHLLSINESALPQTFKDAIALARALDIRYVWIDSLCIVQDDEVDWRKEAALMADVYNNAYLTISAADALSDDEGFLHRRQSKTATVHVTLPNGKYTEFFIAPPWTQPKRYDEPIDTRAWTYQEGLLSHRILRFHRDEMTFDCLANTQTPNWRESRRGSEITQGPKSRFLLPDIISQIGTSENWSGWTSKIVGPFLERKLSFEKDRLPALAGLARRVAESLQDSSDGPMGKYLAGIFSSHMKTEGPISRGVVFFWRPLQPIAHALDQTYFVPSWSYLSAGGPVEFRPKEWISVGMRWPTSLVANHLELAGSDPFGPLKGGYIILHASVTLLRPEDELCSHELVYPFRARYWLDSSRNAPRNSLGIMMQFTDFGPRANGKVSSIGPASRGLLLEEVVYEQDVKMLLPTHIAEGAVLKDISTRSWRRIGLFETIPFDYKIWKEVLPYKVYEINIKLV</sequence>
<dbReference type="EMBL" id="JBFCZG010000008">
    <property type="protein sequence ID" value="KAL3418773.1"/>
    <property type="molecule type" value="Genomic_DNA"/>
</dbReference>
<evidence type="ECO:0000259" key="1">
    <source>
        <dbReference type="Pfam" id="PF06985"/>
    </source>
</evidence>
<dbReference type="InterPro" id="IPR010730">
    <property type="entry name" value="HET"/>
</dbReference>
<protein>
    <submittedName>
        <fullName evidence="2">HET domain-containing protein</fullName>
    </submittedName>
</protein>